<proteinExistence type="predicted"/>
<organism evidence="1 2">
    <name type="scientific">Pyrococcus yayanosii (strain CH1 / JCM 16557)</name>
    <dbReference type="NCBI Taxonomy" id="529709"/>
    <lineage>
        <taxon>Archaea</taxon>
        <taxon>Methanobacteriati</taxon>
        <taxon>Methanobacteriota</taxon>
        <taxon>Thermococci</taxon>
        <taxon>Thermococcales</taxon>
        <taxon>Thermococcaceae</taxon>
        <taxon>Pyrococcus</taxon>
    </lineage>
</organism>
<dbReference type="NCBIfam" id="TIGR02549">
    <property type="entry name" value="CRISPR_DxTHG"/>
    <property type="match status" value="1"/>
</dbReference>
<sequence>MKLLSFIGSSEYKETIYFYEDKTVRTEYIQEALTKIFQPSEVIIFATKEAYKKHGEKLRERIENVQFVEIETPKTQEDIWSLFEKIVDSVDYNDEIILDITHAFRHIPFMSFPIILYLQEVKNVKIVGIYYGAFEAKTEKGAPIFDLSGILDLADWLYGVRDLKKYGRGEGIYNSIKNMNARFYKTNAPKKPKTLSGYADLILILLKNLQLNQIPEFMELSAKAKKGYEEFKAEAIEFLPPIRYTLNEIERLTEFGCKEFGKESLEKQLGIIEYLLEKGMTANALELMREWIINAVIFLAGEKKWLSKDVRIKAEKTIGWFSAKIRGNTNGIEKTEWVEKLEKNEKIAKLAKVWLKVYEIRNAIAHAGMKEKKDRPKVNVIEKRSHEILKLLKEALP</sequence>
<dbReference type="SUPFAM" id="SSF160980">
    <property type="entry name" value="SSO1389-like"/>
    <property type="match status" value="1"/>
</dbReference>
<accession>F8AJ01</accession>
<name>F8AJ01_PYRYC</name>
<dbReference type="Proteomes" id="UP000008386">
    <property type="component" value="Chromosome"/>
</dbReference>
<keyword evidence="2" id="KW-1185">Reference proteome</keyword>
<evidence type="ECO:0000313" key="1">
    <source>
        <dbReference type="EMBL" id="AEH24483.1"/>
    </source>
</evidence>
<dbReference type="eggNOG" id="arCOG07641">
    <property type="taxonomic scope" value="Archaea"/>
</dbReference>
<dbReference type="EMBL" id="CP002779">
    <property type="protein sequence ID" value="AEH24483.1"/>
    <property type="molecule type" value="Genomic_DNA"/>
</dbReference>
<gene>
    <name evidence="1" type="ordered locus">PYCH_07980</name>
</gene>
<dbReference type="OrthoDB" id="116435at2157"/>
<reference evidence="1 2" key="1">
    <citation type="journal article" date="2011" name="J. Bacteriol.">
        <title>Complete genome sequence of the obligate piezophilic hyperthermophilic archaeon Pyrococcus yayanosii CH1.</title>
        <authorList>
            <person name="Jun X."/>
            <person name="Lupeng L."/>
            <person name="Minjuan X."/>
            <person name="Oger P."/>
            <person name="Fengping W."/>
            <person name="Jebbar M."/>
            <person name="Xiang X."/>
        </authorList>
    </citation>
    <scope>NUCLEOTIDE SEQUENCE [LARGE SCALE GENOMIC DNA]</scope>
    <source>
        <strain evidence="2">CH1 / JCM 16557</strain>
    </source>
</reference>
<dbReference type="KEGG" id="pya:PYCH_07980"/>
<dbReference type="STRING" id="529709.PYCH_07980"/>
<dbReference type="HOGENOM" id="CLU_025124_1_0_2"/>
<dbReference type="InterPro" id="IPR011742">
    <property type="entry name" value="CRISPR-assoc_prot_TM1812"/>
</dbReference>
<dbReference type="InterPro" id="IPR013383">
    <property type="entry name" value="CRISPR-assoc_prot_DxTHG_CS"/>
</dbReference>
<dbReference type="CDD" id="cd09732">
    <property type="entry name" value="Csx1_III-U"/>
    <property type="match status" value="1"/>
</dbReference>
<protein>
    <submittedName>
        <fullName evidence="1">CRISPR-associated protein, TM1812 family</fullName>
    </submittedName>
</protein>
<dbReference type="RefSeq" id="WP_013905540.1">
    <property type="nucleotide sequence ID" value="NC_015680.1"/>
</dbReference>
<dbReference type="AlphaFoldDB" id="F8AJ01"/>
<dbReference type="NCBIfam" id="TIGR02221">
    <property type="entry name" value="cas_TM1812"/>
    <property type="match status" value="1"/>
</dbReference>
<evidence type="ECO:0000313" key="2">
    <source>
        <dbReference type="Proteomes" id="UP000008386"/>
    </source>
</evidence>
<dbReference type="GeneID" id="25394610"/>